<sequence length="176" mass="20032">MNKHAVAQEATQFIQNFLNKEFACWELAYRELDRAKYEAAVTGFIREFFTFEAVPSITRPKNVSAGWVEEAKAYLAATIKRPLFKIEQYLVSDESVYAAYTGSNDLGSNSYAEVFLYRKGAGQYRIFSVFHTDPDGGIKHFDGKEFSFSRARLVAIEKFLAPADEADLLDYHLEPV</sequence>
<dbReference type="RefSeq" id="WP_014686760.1">
    <property type="nucleotide sequence ID" value="NC_017791.1"/>
</dbReference>
<dbReference type="KEGG" id="dgo:DGo_PB0399"/>
<proteinExistence type="predicted"/>
<dbReference type="EMBL" id="CP002193">
    <property type="protein sequence ID" value="AFD27668.1"/>
    <property type="molecule type" value="Genomic_DNA"/>
</dbReference>
<keyword evidence="1" id="KW-0614">Plasmid</keyword>
<dbReference type="Proteomes" id="UP000007575">
    <property type="component" value="Plasmid P2"/>
</dbReference>
<gene>
    <name evidence="1" type="ordered locus">DGo_PB0399</name>
</gene>
<dbReference type="PATRIC" id="fig|745776.4.peg.3711"/>
<evidence type="ECO:0000313" key="1">
    <source>
        <dbReference type="EMBL" id="AFD27668.1"/>
    </source>
</evidence>
<keyword evidence="2" id="KW-1185">Reference proteome</keyword>
<dbReference type="HOGENOM" id="CLU_1522748_0_0_0"/>
<reference evidence="1 2" key="1">
    <citation type="journal article" date="2012" name="PLoS ONE">
        <title>Genome sequence and transcriptome analysis of the radioresistant bacterium Deinococcus gobiensis: insights into the extreme environmental adaptations.</title>
        <authorList>
            <person name="Yuan M."/>
            <person name="Chen M."/>
            <person name="Zhang W."/>
            <person name="Lu W."/>
            <person name="Wang J."/>
            <person name="Yang M."/>
            <person name="Zhao P."/>
            <person name="Tang R."/>
            <person name="Li X."/>
            <person name="Hao Y."/>
            <person name="Zhou Z."/>
            <person name="Zhan Y."/>
            <person name="Yu H."/>
            <person name="Teng C."/>
            <person name="Yan Y."/>
            <person name="Ping S."/>
            <person name="Wang Y."/>
            <person name="Lin M."/>
        </authorList>
    </citation>
    <scope>NUCLEOTIDE SEQUENCE [LARGE SCALE GENOMIC DNA]</scope>
    <source>
        <strain evidence="2">DSM 21396 / JCM 16679 / CGMCC 1.7299 / I-0</strain>
        <plasmid evidence="1">P2</plasmid>
    </source>
</reference>
<geneLocation type="plasmid" evidence="1 2">
    <name>P2</name>
</geneLocation>
<organism evidence="1 2">
    <name type="scientific">Deinococcus gobiensis (strain DSM 21396 / JCM 16679 / CGMCC 1.7299 / I-0)</name>
    <dbReference type="NCBI Taxonomy" id="745776"/>
    <lineage>
        <taxon>Bacteria</taxon>
        <taxon>Thermotogati</taxon>
        <taxon>Deinococcota</taxon>
        <taxon>Deinococci</taxon>
        <taxon>Deinococcales</taxon>
        <taxon>Deinococcaceae</taxon>
        <taxon>Deinococcus</taxon>
    </lineage>
</organism>
<evidence type="ECO:0000313" key="2">
    <source>
        <dbReference type="Proteomes" id="UP000007575"/>
    </source>
</evidence>
<accession>H8H2C1</accession>
<dbReference type="AlphaFoldDB" id="H8H2C1"/>
<name>H8H2C1_DEIGI</name>
<protein>
    <submittedName>
        <fullName evidence="1">Uncharacterized protein</fullName>
    </submittedName>
</protein>